<dbReference type="PANTHER" id="PTHR30465">
    <property type="entry name" value="INNER MEMBRANE ABC TRANSPORTER"/>
    <property type="match status" value="1"/>
</dbReference>
<accession>A0A417Z018</accession>
<evidence type="ECO:0000259" key="8">
    <source>
        <dbReference type="PROSITE" id="PS50928"/>
    </source>
</evidence>
<dbReference type="InterPro" id="IPR035906">
    <property type="entry name" value="MetI-like_sf"/>
</dbReference>
<evidence type="ECO:0000256" key="2">
    <source>
        <dbReference type="ARBA" id="ARBA00022448"/>
    </source>
</evidence>
<dbReference type="OrthoDB" id="2958608at2"/>
<dbReference type="PROSITE" id="PS50928">
    <property type="entry name" value="ABC_TM1"/>
    <property type="match status" value="1"/>
</dbReference>
<feature type="transmembrane region" description="Helical" evidence="7">
    <location>
        <begin position="80"/>
        <end position="101"/>
    </location>
</feature>
<evidence type="ECO:0000256" key="4">
    <source>
        <dbReference type="ARBA" id="ARBA00022692"/>
    </source>
</evidence>
<evidence type="ECO:0000256" key="3">
    <source>
        <dbReference type="ARBA" id="ARBA00022475"/>
    </source>
</evidence>
<keyword evidence="3" id="KW-1003">Cell membrane</keyword>
<comment type="similarity">
    <text evidence="7">Belongs to the binding-protein-dependent transport system permease family.</text>
</comment>
<evidence type="ECO:0000256" key="7">
    <source>
        <dbReference type="RuleBase" id="RU363032"/>
    </source>
</evidence>
<dbReference type="RefSeq" id="WP_118918962.1">
    <property type="nucleotide sequence ID" value="NZ_QWEG01000001.1"/>
</dbReference>
<dbReference type="AlphaFoldDB" id="A0A417Z018"/>
<dbReference type="Proteomes" id="UP000284416">
    <property type="component" value="Unassembled WGS sequence"/>
</dbReference>
<keyword evidence="10" id="KW-1185">Reference proteome</keyword>
<evidence type="ECO:0000256" key="1">
    <source>
        <dbReference type="ARBA" id="ARBA00004651"/>
    </source>
</evidence>
<feature type="transmembrane region" description="Helical" evidence="7">
    <location>
        <begin position="252"/>
        <end position="279"/>
    </location>
</feature>
<dbReference type="GO" id="GO:0005886">
    <property type="term" value="C:plasma membrane"/>
    <property type="evidence" value="ECO:0007669"/>
    <property type="project" value="UniProtKB-SubCell"/>
</dbReference>
<proteinExistence type="inferred from homology"/>
<dbReference type="Pfam" id="PF00528">
    <property type="entry name" value="BPD_transp_1"/>
    <property type="match status" value="1"/>
</dbReference>
<keyword evidence="6 7" id="KW-0472">Membrane</keyword>
<keyword evidence="5 7" id="KW-1133">Transmembrane helix</keyword>
<feature type="transmembrane region" description="Helical" evidence="7">
    <location>
        <begin position="221"/>
        <end position="246"/>
    </location>
</feature>
<evidence type="ECO:0000256" key="6">
    <source>
        <dbReference type="ARBA" id="ARBA00023136"/>
    </source>
</evidence>
<feature type="transmembrane region" description="Helical" evidence="7">
    <location>
        <begin position="156"/>
        <end position="172"/>
    </location>
</feature>
<reference evidence="9 10" key="1">
    <citation type="journal article" date="2017" name="Int. J. Syst. Evol. Microbiol.">
        <title>Bacillus notoginsengisoli sp. nov., a novel bacterium isolated from the rhizosphere of Panax notoginseng.</title>
        <authorList>
            <person name="Zhang M.Y."/>
            <person name="Cheng J."/>
            <person name="Cai Y."/>
            <person name="Zhang T.Y."/>
            <person name="Wu Y.Y."/>
            <person name="Manikprabhu D."/>
            <person name="Li W.J."/>
            <person name="Zhang Y.X."/>
        </authorList>
    </citation>
    <scope>NUCLEOTIDE SEQUENCE [LARGE SCALE GENOMIC DNA]</scope>
    <source>
        <strain evidence="9 10">JCM 30743</strain>
    </source>
</reference>
<name>A0A417Z018_9BACI</name>
<evidence type="ECO:0000256" key="5">
    <source>
        <dbReference type="ARBA" id="ARBA00022989"/>
    </source>
</evidence>
<dbReference type="SUPFAM" id="SSF161098">
    <property type="entry name" value="MetI-like"/>
    <property type="match status" value="1"/>
</dbReference>
<protein>
    <submittedName>
        <fullName evidence="9">ABC transporter permease subunit</fullName>
    </submittedName>
</protein>
<dbReference type="CDD" id="cd06261">
    <property type="entry name" value="TM_PBP2"/>
    <property type="match status" value="1"/>
</dbReference>
<comment type="caution">
    <text evidence="9">The sequence shown here is derived from an EMBL/GenBank/DDBJ whole genome shotgun (WGS) entry which is preliminary data.</text>
</comment>
<evidence type="ECO:0000313" key="10">
    <source>
        <dbReference type="Proteomes" id="UP000284416"/>
    </source>
</evidence>
<dbReference type="InterPro" id="IPR000515">
    <property type="entry name" value="MetI-like"/>
</dbReference>
<dbReference type="GO" id="GO:0055085">
    <property type="term" value="P:transmembrane transport"/>
    <property type="evidence" value="ECO:0007669"/>
    <property type="project" value="InterPro"/>
</dbReference>
<keyword evidence="2 7" id="KW-0813">Transport</keyword>
<dbReference type="Gene3D" id="1.10.3720.10">
    <property type="entry name" value="MetI-like"/>
    <property type="match status" value="1"/>
</dbReference>
<keyword evidence="4 7" id="KW-0812">Transmembrane</keyword>
<feature type="domain" description="ABC transmembrane type-1" evidence="8">
    <location>
        <begin position="76"/>
        <end position="280"/>
    </location>
</feature>
<gene>
    <name evidence="9" type="ORF">D1B31_01420</name>
</gene>
<dbReference type="EMBL" id="QWEG01000001">
    <property type="protein sequence ID" value="RHW43354.1"/>
    <property type="molecule type" value="Genomic_DNA"/>
</dbReference>
<comment type="subcellular location">
    <subcellularLocation>
        <location evidence="1 7">Cell membrane</location>
        <topology evidence="1 7">Multi-pass membrane protein</topology>
    </subcellularLocation>
</comment>
<organism evidence="9 10">
    <name type="scientific">Neobacillus notoginsengisoli</name>
    <dbReference type="NCBI Taxonomy" id="1578198"/>
    <lineage>
        <taxon>Bacteria</taxon>
        <taxon>Bacillati</taxon>
        <taxon>Bacillota</taxon>
        <taxon>Bacilli</taxon>
        <taxon>Bacillales</taxon>
        <taxon>Bacillaceae</taxon>
        <taxon>Neobacillus</taxon>
    </lineage>
</organism>
<feature type="transmembrane region" description="Helical" evidence="7">
    <location>
        <begin position="113"/>
        <end position="136"/>
    </location>
</feature>
<dbReference type="PANTHER" id="PTHR30465:SF44">
    <property type="entry name" value="ABC-TYPE DIPEPTIDE_OLIGOPEPTIDE TRANSPORT SYSTEM, PERMEASE COMPONENT"/>
    <property type="match status" value="1"/>
</dbReference>
<sequence length="286" mass="32197">MLKRTVKLLIVVLLILVIASFPDALQPRSGNIIVLKPYVFLDNIQAFFKNLSDGSLGTYKTGSQHRSIAADVGDNVMTSFLLMFTSMLASVTVSLLVGAFFPRSRISKAVYAIFAFLSAIPQFILIIFLIFGGVSFYKLTGYRVITLSMDKRFADFLFPVFILSIISTSYLLKLTVAKYNQIASEDYVRTGLSKGLSKSYLSLHHIFKNLRPYFVADLKKTLSLTAGSLFIVEYLFNILGVTRFIFADYLFAAVAVGFLSIVLITMFVYYFILLILFLFEKGFVYE</sequence>
<evidence type="ECO:0000313" key="9">
    <source>
        <dbReference type="EMBL" id="RHW43354.1"/>
    </source>
</evidence>